<dbReference type="SUPFAM" id="SSF50494">
    <property type="entry name" value="Trypsin-like serine proteases"/>
    <property type="match status" value="1"/>
</dbReference>
<dbReference type="SUPFAM" id="SSF50156">
    <property type="entry name" value="PDZ domain-like"/>
    <property type="match status" value="1"/>
</dbReference>
<evidence type="ECO:0000313" key="6">
    <source>
        <dbReference type="EMBL" id="PQO27701.1"/>
    </source>
</evidence>
<dbReference type="Pfam" id="PF13180">
    <property type="entry name" value="PDZ_2"/>
    <property type="match status" value="1"/>
</dbReference>
<dbReference type="SMART" id="SM00228">
    <property type="entry name" value="PDZ"/>
    <property type="match status" value="1"/>
</dbReference>
<dbReference type="AlphaFoldDB" id="A0A2S8F6C3"/>
<comment type="similarity">
    <text evidence="1">Belongs to the peptidase S1C family.</text>
</comment>
<dbReference type="PANTHER" id="PTHR22939">
    <property type="entry name" value="SERINE PROTEASE FAMILY S1C HTRA-RELATED"/>
    <property type="match status" value="1"/>
</dbReference>
<dbReference type="Gene3D" id="2.30.42.10">
    <property type="match status" value="1"/>
</dbReference>
<keyword evidence="2" id="KW-0645">Protease</keyword>
<evidence type="ECO:0000259" key="5">
    <source>
        <dbReference type="PROSITE" id="PS50106"/>
    </source>
</evidence>
<dbReference type="EMBL" id="PUIB01000027">
    <property type="protein sequence ID" value="PQO27701.1"/>
    <property type="molecule type" value="Genomic_DNA"/>
</dbReference>
<dbReference type="InterPro" id="IPR001478">
    <property type="entry name" value="PDZ"/>
</dbReference>
<comment type="caution">
    <text evidence="6">The sequence shown here is derived from an EMBL/GenBank/DDBJ whole genome shotgun (WGS) entry which is preliminary data.</text>
</comment>
<dbReference type="Proteomes" id="UP000239388">
    <property type="component" value="Unassembled WGS sequence"/>
</dbReference>
<accession>A0A2S8F6C3</accession>
<dbReference type="GO" id="GO:0004252">
    <property type="term" value="F:serine-type endopeptidase activity"/>
    <property type="evidence" value="ECO:0007669"/>
    <property type="project" value="InterPro"/>
</dbReference>
<name>A0A2S8F6C3_9BACT</name>
<evidence type="ECO:0000256" key="3">
    <source>
        <dbReference type="ARBA" id="ARBA00022801"/>
    </source>
</evidence>
<keyword evidence="4" id="KW-0472">Membrane</keyword>
<dbReference type="InterPro" id="IPR001940">
    <property type="entry name" value="Peptidase_S1C"/>
</dbReference>
<dbReference type="PRINTS" id="PR00834">
    <property type="entry name" value="PROTEASES2C"/>
</dbReference>
<protein>
    <recommendedName>
        <fullName evidence="5">PDZ domain-containing protein</fullName>
    </recommendedName>
</protein>
<proteinExistence type="inferred from homology"/>
<dbReference type="InterPro" id="IPR009003">
    <property type="entry name" value="Peptidase_S1_PA"/>
</dbReference>
<keyword evidence="4" id="KW-0812">Transmembrane</keyword>
<dbReference type="PANTHER" id="PTHR22939:SF129">
    <property type="entry name" value="SERINE PROTEASE HTRA2, MITOCHONDRIAL"/>
    <property type="match status" value="1"/>
</dbReference>
<gene>
    <name evidence="6" type="ORF">C5Y98_26750</name>
</gene>
<dbReference type="Pfam" id="PF13365">
    <property type="entry name" value="Trypsin_2"/>
    <property type="match status" value="1"/>
</dbReference>
<dbReference type="PROSITE" id="PS50106">
    <property type="entry name" value="PDZ"/>
    <property type="match status" value="1"/>
</dbReference>
<evidence type="ECO:0000313" key="7">
    <source>
        <dbReference type="Proteomes" id="UP000239388"/>
    </source>
</evidence>
<keyword evidence="3" id="KW-0378">Hydrolase</keyword>
<reference evidence="6 7" key="1">
    <citation type="submission" date="2018-02" db="EMBL/GenBank/DDBJ databases">
        <title>Comparative genomes isolates from brazilian mangrove.</title>
        <authorList>
            <person name="Araujo J.E."/>
            <person name="Taketani R.G."/>
            <person name="Silva M.C.P."/>
            <person name="Loureco M.V."/>
            <person name="Andreote F.D."/>
        </authorList>
    </citation>
    <scope>NUCLEOTIDE SEQUENCE [LARGE SCALE GENOMIC DNA]</scope>
    <source>
        <strain evidence="6 7">NAP PRIS-MGV</strain>
    </source>
</reference>
<dbReference type="GO" id="GO:0006508">
    <property type="term" value="P:proteolysis"/>
    <property type="evidence" value="ECO:0007669"/>
    <property type="project" value="UniProtKB-KW"/>
</dbReference>
<feature type="transmembrane region" description="Helical" evidence="4">
    <location>
        <begin position="21"/>
        <end position="42"/>
    </location>
</feature>
<evidence type="ECO:0000256" key="1">
    <source>
        <dbReference type="ARBA" id="ARBA00010541"/>
    </source>
</evidence>
<dbReference type="Gene3D" id="2.40.10.120">
    <property type="match status" value="1"/>
</dbReference>
<sequence length="368" mass="39538">MKQRTLLSSSILPAGASRSNLTASFLNFLVLCGLVLCFPLLANAQEKANSANSAQRTSVQRTAHFSEILTGDAPHNVADLRSMEQLIQQVTTKALDATVGVIVGAAQGSGVVVSEDGLILTAGHVIGKPGREVTVILNDGSRVKGVTLGTDRSIDSGAIQITTPGKYKHLPVRSSSNLKDGEWVLVMGHAGGIVKDRRPALRLGRVLANSRDVIATDATLVGGDSGGPLLDIQGNVIGINSRIGNRITANLHVPSTQYLDNLDRLRNSEVWGRLGGTQPYLGVRCDTERQEVVVTRVTPGSPADQAGIQEGDQILRFNNREIDSFDNLKLMVNQYSPGDRISVRIRRSSGNVITLEVELTDRRQLDRE</sequence>
<feature type="domain" description="PDZ" evidence="5">
    <location>
        <begin position="276"/>
        <end position="349"/>
    </location>
</feature>
<evidence type="ECO:0000256" key="4">
    <source>
        <dbReference type="SAM" id="Phobius"/>
    </source>
</evidence>
<organism evidence="6 7">
    <name type="scientific">Blastopirellula marina</name>
    <dbReference type="NCBI Taxonomy" id="124"/>
    <lineage>
        <taxon>Bacteria</taxon>
        <taxon>Pseudomonadati</taxon>
        <taxon>Planctomycetota</taxon>
        <taxon>Planctomycetia</taxon>
        <taxon>Pirellulales</taxon>
        <taxon>Pirellulaceae</taxon>
        <taxon>Blastopirellula</taxon>
    </lineage>
</organism>
<dbReference type="InterPro" id="IPR036034">
    <property type="entry name" value="PDZ_sf"/>
</dbReference>
<keyword evidence="4" id="KW-1133">Transmembrane helix</keyword>
<evidence type="ECO:0000256" key="2">
    <source>
        <dbReference type="ARBA" id="ARBA00022670"/>
    </source>
</evidence>